<dbReference type="EMBL" id="LT670817">
    <property type="protein sequence ID" value="SHH18312.1"/>
    <property type="molecule type" value="Genomic_DNA"/>
</dbReference>
<proteinExistence type="predicted"/>
<organism evidence="1 2">
    <name type="scientific">Bradyrhizobium erythrophlei</name>
    <dbReference type="NCBI Taxonomy" id="1437360"/>
    <lineage>
        <taxon>Bacteria</taxon>
        <taxon>Pseudomonadati</taxon>
        <taxon>Pseudomonadota</taxon>
        <taxon>Alphaproteobacteria</taxon>
        <taxon>Hyphomicrobiales</taxon>
        <taxon>Nitrobacteraceae</taxon>
        <taxon>Bradyrhizobium</taxon>
    </lineage>
</organism>
<evidence type="ECO:0000313" key="2">
    <source>
        <dbReference type="Proteomes" id="UP000189796"/>
    </source>
</evidence>
<reference evidence="1 2" key="1">
    <citation type="submission" date="2016-11" db="EMBL/GenBank/DDBJ databases">
        <authorList>
            <person name="Jaros S."/>
            <person name="Januszkiewicz K."/>
            <person name="Wedrychowicz H."/>
        </authorList>
    </citation>
    <scope>NUCLEOTIDE SEQUENCE [LARGE SCALE GENOMIC DNA]</scope>
    <source>
        <strain evidence="1 2">GAS138</strain>
    </source>
</reference>
<evidence type="ECO:0000313" key="1">
    <source>
        <dbReference type="EMBL" id="SHH18312.1"/>
    </source>
</evidence>
<gene>
    <name evidence="1" type="ORF">SAMN05443248_3980</name>
</gene>
<dbReference type="AlphaFoldDB" id="A0A1M5QW47"/>
<protein>
    <submittedName>
        <fullName evidence="1">Uncharacterized protein</fullName>
    </submittedName>
</protein>
<dbReference type="Proteomes" id="UP000189796">
    <property type="component" value="Chromosome I"/>
</dbReference>
<accession>A0A1M5QW47</accession>
<sequence>MKSRLDSSRCGCTVLFFPVDYPERLLLPWHVSQRARHERSAERG</sequence>
<dbReference type="RefSeq" id="WP_276329337.1">
    <property type="nucleotide sequence ID" value="NZ_LT670817.1"/>
</dbReference>
<name>A0A1M5QW47_9BRAD</name>